<dbReference type="Proteomes" id="UP000649753">
    <property type="component" value="Unassembled WGS sequence"/>
</dbReference>
<gene>
    <name evidence="2" type="ORF">H4W31_001573</name>
</gene>
<evidence type="ECO:0000313" key="2">
    <source>
        <dbReference type="EMBL" id="MBE1485935.1"/>
    </source>
</evidence>
<dbReference type="RefSeq" id="WP_192766049.1">
    <property type="nucleotide sequence ID" value="NZ_JADBEB010000001.1"/>
</dbReference>
<protein>
    <submittedName>
        <fullName evidence="2">Uncharacterized protein</fullName>
    </submittedName>
</protein>
<reference evidence="2" key="1">
    <citation type="submission" date="2020-10" db="EMBL/GenBank/DDBJ databases">
        <title>Sequencing the genomes of 1000 actinobacteria strains.</title>
        <authorList>
            <person name="Klenk H.-P."/>
        </authorList>
    </citation>
    <scope>NUCLEOTIDE SEQUENCE</scope>
    <source>
        <strain evidence="2">DSM 46832</strain>
    </source>
</reference>
<comment type="caution">
    <text evidence="2">The sequence shown here is derived from an EMBL/GenBank/DDBJ whole genome shotgun (WGS) entry which is preliminary data.</text>
</comment>
<keyword evidence="3" id="KW-1185">Reference proteome</keyword>
<name>A0A927M7I8_9ACTN</name>
<accession>A0A927M7I8</accession>
<feature type="region of interest" description="Disordered" evidence="1">
    <location>
        <begin position="1"/>
        <end position="70"/>
    </location>
</feature>
<evidence type="ECO:0000313" key="3">
    <source>
        <dbReference type="Proteomes" id="UP000649753"/>
    </source>
</evidence>
<dbReference type="AlphaFoldDB" id="A0A927M7I8"/>
<proteinExistence type="predicted"/>
<evidence type="ECO:0000256" key="1">
    <source>
        <dbReference type="SAM" id="MobiDB-lite"/>
    </source>
</evidence>
<sequence>MGQPDEDFAPGDHLTPDERDPEAPPADAVEQATVADPTTEEQSDVQRGPEVNEADAIEQAQVVGPEDDYR</sequence>
<organism evidence="2 3">
    <name type="scientific">Plantactinospora soyae</name>
    <dbReference type="NCBI Taxonomy" id="1544732"/>
    <lineage>
        <taxon>Bacteria</taxon>
        <taxon>Bacillati</taxon>
        <taxon>Actinomycetota</taxon>
        <taxon>Actinomycetes</taxon>
        <taxon>Micromonosporales</taxon>
        <taxon>Micromonosporaceae</taxon>
        <taxon>Plantactinospora</taxon>
    </lineage>
</organism>
<dbReference type="EMBL" id="JADBEB010000001">
    <property type="protein sequence ID" value="MBE1485935.1"/>
    <property type="molecule type" value="Genomic_DNA"/>
</dbReference>